<organism evidence="1 2">
    <name type="scientific">Actinopolyspora saharensis</name>
    <dbReference type="NCBI Taxonomy" id="995062"/>
    <lineage>
        <taxon>Bacteria</taxon>
        <taxon>Bacillati</taxon>
        <taxon>Actinomycetota</taxon>
        <taxon>Actinomycetes</taxon>
        <taxon>Actinopolysporales</taxon>
        <taxon>Actinopolysporaceae</taxon>
        <taxon>Actinopolyspora</taxon>
    </lineage>
</organism>
<name>A0A1H1EH41_9ACTN</name>
<dbReference type="OrthoDB" id="3255669at2"/>
<dbReference type="EMBL" id="FNKO01000002">
    <property type="protein sequence ID" value="SDQ88115.1"/>
    <property type="molecule type" value="Genomic_DNA"/>
</dbReference>
<gene>
    <name evidence="1" type="ORF">SAMN04489718_2541</name>
</gene>
<dbReference type="InterPro" id="IPR023393">
    <property type="entry name" value="START-like_dom_sf"/>
</dbReference>
<proteinExistence type="predicted"/>
<dbReference type="STRING" id="995062.SAMN04489718_2541"/>
<evidence type="ECO:0000313" key="2">
    <source>
        <dbReference type="Proteomes" id="UP000199301"/>
    </source>
</evidence>
<protein>
    <recommendedName>
        <fullName evidence="3">Polyketide cyclase / dehydrase and lipid transport</fullName>
    </recommendedName>
</protein>
<dbReference type="AlphaFoldDB" id="A0A1H1EH41"/>
<sequence>MRIPENWGATSQEINGTYPCDKLLDRPADVWFRATTVHAAAPTVYRWLCQLKAAPYSYDMLDNFGRRSPRRLTPGVDSLATGDTVMTIFRLVEFARDDHLTLKLHTPVAIRIFGELAISYVVREVADHQTRLCVKMRVTDPPGLLGEPRRKALAWGDLLMMRRQLRTFKELAEAS</sequence>
<reference evidence="2" key="1">
    <citation type="submission" date="2016-10" db="EMBL/GenBank/DDBJ databases">
        <authorList>
            <person name="Varghese N."/>
            <person name="Submissions S."/>
        </authorList>
    </citation>
    <scope>NUCLEOTIDE SEQUENCE [LARGE SCALE GENOMIC DNA]</scope>
    <source>
        <strain evidence="2">DSM 45459</strain>
    </source>
</reference>
<evidence type="ECO:0000313" key="1">
    <source>
        <dbReference type="EMBL" id="SDQ88115.1"/>
    </source>
</evidence>
<evidence type="ECO:0008006" key="3">
    <source>
        <dbReference type="Google" id="ProtNLM"/>
    </source>
</evidence>
<accession>A0A1H1EH41</accession>
<dbReference type="Gene3D" id="3.30.530.20">
    <property type="match status" value="1"/>
</dbReference>
<dbReference type="RefSeq" id="WP_092524109.1">
    <property type="nucleotide sequence ID" value="NZ_FNKO01000002.1"/>
</dbReference>
<dbReference type="Proteomes" id="UP000199301">
    <property type="component" value="Unassembled WGS sequence"/>
</dbReference>
<keyword evidence="2" id="KW-1185">Reference proteome</keyword>